<dbReference type="InterPro" id="IPR050131">
    <property type="entry name" value="Peptidase_S8_subtilisin-like"/>
</dbReference>
<feature type="active site" description="Charge relay system" evidence="5 6">
    <location>
        <position position="252"/>
    </location>
</feature>
<dbReference type="Proteomes" id="UP000302218">
    <property type="component" value="Chromosome"/>
</dbReference>
<evidence type="ECO:0000256" key="5">
    <source>
        <dbReference type="PIRSR" id="PIRSR615500-1"/>
    </source>
</evidence>
<evidence type="ECO:0000256" key="7">
    <source>
        <dbReference type="RuleBase" id="RU003355"/>
    </source>
</evidence>
<dbReference type="GO" id="GO:0004252">
    <property type="term" value="F:serine-type endopeptidase activity"/>
    <property type="evidence" value="ECO:0007669"/>
    <property type="project" value="UniProtKB-UniRule"/>
</dbReference>
<dbReference type="KEGG" id="nvr:FEJ81_04630"/>
<feature type="transmembrane region" description="Helical" evidence="9">
    <location>
        <begin position="527"/>
        <end position="546"/>
    </location>
</feature>
<evidence type="ECO:0000256" key="4">
    <source>
        <dbReference type="ARBA" id="ARBA00022825"/>
    </source>
</evidence>
<dbReference type="PROSITE" id="PS00137">
    <property type="entry name" value="SUBTILASE_HIS"/>
    <property type="match status" value="1"/>
</dbReference>
<dbReference type="RefSeq" id="WP_138244176.1">
    <property type="nucleotide sequence ID" value="NZ_CP040330.1"/>
</dbReference>
<evidence type="ECO:0000259" key="10">
    <source>
        <dbReference type="Pfam" id="PF00082"/>
    </source>
</evidence>
<evidence type="ECO:0000256" key="6">
    <source>
        <dbReference type="PROSITE-ProRule" id="PRU01240"/>
    </source>
</evidence>
<dbReference type="PROSITE" id="PS00138">
    <property type="entry name" value="SUBTILASE_SER"/>
    <property type="match status" value="1"/>
</dbReference>
<feature type="active site" description="Charge relay system" evidence="5 6">
    <location>
        <position position="205"/>
    </location>
</feature>
<evidence type="ECO:0000256" key="8">
    <source>
        <dbReference type="SAM" id="MobiDB-lite"/>
    </source>
</evidence>
<dbReference type="InterPro" id="IPR000209">
    <property type="entry name" value="Peptidase_S8/S53_dom"/>
</dbReference>
<dbReference type="PRINTS" id="PR00723">
    <property type="entry name" value="SUBTILISIN"/>
</dbReference>
<accession>A0A4P8WF88</accession>
<keyword evidence="9" id="KW-1133">Transmembrane helix</keyword>
<dbReference type="PROSITE" id="PS00136">
    <property type="entry name" value="SUBTILASE_ASP"/>
    <property type="match status" value="1"/>
</dbReference>
<keyword evidence="9" id="KW-0812">Transmembrane</keyword>
<dbReference type="GeneID" id="40264532"/>
<evidence type="ECO:0000256" key="2">
    <source>
        <dbReference type="ARBA" id="ARBA00022670"/>
    </source>
</evidence>
<dbReference type="InterPro" id="IPR023827">
    <property type="entry name" value="Peptidase_S8_Asp-AS"/>
</dbReference>
<evidence type="ECO:0000313" key="11">
    <source>
        <dbReference type="EMBL" id="QCS41674.1"/>
    </source>
</evidence>
<evidence type="ECO:0000256" key="1">
    <source>
        <dbReference type="ARBA" id="ARBA00011073"/>
    </source>
</evidence>
<keyword evidence="2 6" id="KW-0645">Protease</keyword>
<dbReference type="PANTHER" id="PTHR43806:SF11">
    <property type="entry name" value="CEREVISIN-RELATED"/>
    <property type="match status" value="1"/>
</dbReference>
<evidence type="ECO:0000256" key="3">
    <source>
        <dbReference type="ARBA" id="ARBA00022801"/>
    </source>
</evidence>
<dbReference type="Gene3D" id="3.40.50.200">
    <property type="entry name" value="Peptidase S8/S53 domain"/>
    <property type="match status" value="1"/>
</dbReference>
<comment type="similarity">
    <text evidence="1 6 7">Belongs to the peptidase S8 family.</text>
</comment>
<protein>
    <submittedName>
        <fullName evidence="11">Peptidase S8</fullName>
    </submittedName>
</protein>
<dbReference type="PROSITE" id="PS51892">
    <property type="entry name" value="SUBTILASE"/>
    <property type="match status" value="1"/>
</dbReference>
<dbReference type="OrthoDB" id="27270at2157"/>
<dbReference type="SUPFAM" id="SSF52743">
    <property type="entry name" value="Subtilisin-like"/>
    <property type="match status" value="1"/>
</dbReference>
<gene>
    <name evidence="11" type="ORF">FEJ81_04630</name>
</gene>
<keyword evidence="3 6" id="KW-0378">Hydrolase</keyword>
<dbReference type="AlphaFoldDB" id="A0A4P8WF88"/>
<dbReference type="InterPro" id="IPR022398">
    <property type="entry name" value="Peptidase_S8_His-AS"/>
</dbReference>
<organism evidence="11 12">
    <name type="scientific">Natrinema versiforme</name>
    <dbReference type="NCBI Taxonomy" id="88724"/>
    <lineage>
        <taxon>Archaea</taxon>
        <taxon>Methanobacteriati</taxon>
        <taxon>Methanobacteriota</taxon>
        <taxon>Stenosarchaea group</taxon>
        <taxon>Halobacteria</taxon>
        <taxon>Halobacteriales</taxon>
        <taxon>Natrialbaceae</taxon>
        <taxon>Natrinema</taxon>
    </lineage>
</organism>
<dbReference type="InterPro" id="IPR023828">
    <property type="entry name" value="Peptidase_S8_Ser-AS"/>
</dbReference>
<feature type="active site" description="Charge relay system" evidence="5 6">
    <location>
        <position position="424"/>
    </location>
</feature>
<proteinExistence type="inferred from homology"/>
<dbReference type="Pfam" id="PF00082">
    <property type="entry name" value="Peptidase_S8"/>
    <property type="match status" value="1"/>
</dbReference>
<dbReference type="PANTHER" id="PTHR43806">
    <property type="entry name" value="PEPTIDASE S8"/>
    <property type="match status" value="1"/>
</dbReference>
<evidence type="ECO:0000313" key="12">
    <source>
        <dbReference type="Proteomes" id="UP000302218"/>
    </source>
</evidence>
<dbReference type="InterPro" id="IPR015500">
    <property type="entry name" value="Peptidase_S8_subtilisin-rel"/>
</dbReference>
<keyword evidence="4 6" id="KW-0720">Serine protease</keyword>
<name>A0A4P8WF88_9EURY</name>
<feature type="region of interest" description="Disordered" evidence="8">
    <location>
        <begin position="457"/>
        <end position="476"/>
    </location>
</feature>
<dbReference type="InterPro" id="IPR036852">
    <property type="entry name" value="Peptidase_S8/S53_dom_sf"/>
</dbReference>
<feature type="domain" description="Peptidase S8/S53" evidence="10">
    <location>
        <begin position="196"/>
        <end position="484"/>
    </location>
</feature>
<sequence length="554" mass="56666">MASGRSGTMFPSVLAVITVLLLASVFAPVALGSGAGAGDEPQSTASDDSIVIDDDLPENGSTVEVVVRLEEATVHETASDAATERRLETHAETTQDPLLDYVRDTDGVSVEETFWLTNAVLITVDTDEVDYETFERFDAVEAVHENFAVTVPEPPNRANATTMATASSLAAGERRTTTGLAQLNASPVWDAYDTQGEGVRVAVLDTGIDVGHPDLELATDDPSDPTYPGGWAEFNATSQRVTGSTPHDTGTHGTHVSGTVAGGATTGTAIGVAPEVELLHGLVLTDTSGSFAQVVAGMEWALQEDADVISMSIGSTGKHSQLIDPVRNARESGAVVVAAIGNEGAETSGSPGNVYEAISVGAVDRNGAVPSFSGGERVNRTDWAGAPDDWAAPSSYVVPDVVAPGVAITSAVPGGGYESMPGTSMATPHVSGTAALLLSIEPDATPDEIETALTETARVPESRTADGTTDGSDGDVVDTRYGYGIVDASAAADALVAARASLEPVTADEPNGETDGTDASNPLSSPVLLGGIVLVAAGLVAALTVASRRRNDDR</sequence>
<reference evidence="12" key="1">
    <citation type="submission" date="2019-05" db="EMBL/GenBank/DDBJ databases">
        <title>Genome sequence and methylation pattern of the halophilic Archaeon Natrinema versiforme BOL5-4.</title>
        <authorList>
            <person name="DasSarma P."/>
            <person name="Anton B.P."/>
            <person name="DasSarma S.L."/>
            <person name="Martinez F.L."/>
            <person name="Guzman D."/>
            <person name="Roberts R.J."/>
            <person name="DasSarma S."/>
        </authorList>
    </citation>
    <scope>NUCLEOTIDE SEQUENCE [LARGE SCALE GENOMIC DNA]</scope>
    <source>
        <strain evidence="12">BOL5-4</strain>
    </source>
</reference>
<evidence type="ECO:0000256" key="9">
    <source>
        <dbReference type="SAM" id="Phobius"/>
    </source>
</evidence>
<feature type="region of interest" description="Disordered" evidence="8">
    <location>
        <begin position="34"/>
        <end position="56"/>
    </location>
</feature>
<dbReference type="GO" id="GO:0006508">
    <property type="term" value="P:proteolysis"/>
    <property type="evidence" value="ECO:0007669"/>
    <property type="project" value="UniProtKB-KW"/>
</dbReference>
<dbReference type="EMBL" id="CP040330">
    <property type="protein sequence ID" value="QCS41674.1"/>
    <property type="molecule type" value="Genomic_DNA"/>
</dbReference>
<keyword evidence="9" id="KW-0472">Membrane</keyword>